<organism evidence="1 2">
    <name type="scientific">Candidatus Williamhamiltonella defendens</name>
    <dbReference type="NCBI Taxonomy" id="138072"/>
    <lineage>
        <taxon>Bacteria</taxon>
        <taxon>Pseudomonadati</taxon>
        <taxon>Pseudomonadota</taxon>
        <taxon>Gammaproteobacteria</taxon>
        <taxon>Enterobacterales</taxon>
        <taxon>Enterobacteriaceae</taxon>
        <taxon>aphid secondary symbionts</taxon>
        <taxon>Candidatus Williamhamiltonella</taxon>
    </lineage>
</organism>
<protein>
    <submittedName>
        <fullName evidence="1">Molybdopterin-guanine dinucleotide biosynthesis protein MobC</fullName>
    </submittedName>
</protein>
<proteinExistence type="predicted"/>
<dbReference type="EMBL" id="CP017606">
    <property type="protein sequence ID" value="ATW29858.1"/>
    <property type="molecule type" value="Genomic_DNA"/>
</dbReference>
<dbReference type="RefSeq" id="WP_100103287.1">
    <property type="nucleotide sequence ID" value="NZ_CAWNMT010000001.1"/>
</dbReference>
<evidence type="ECO:0000313" key="2">
    <source>
        <dbReference type="Proteomes" id="UP000230008"/>
    </source>
</evidence>
<reference evidence="2" key="1">
    <citation type="submission" date="2016-10" db="EMBL/GenBank/DDBJ databases">
        <authorList>
            <person name="Chevignon G."/>
        </authorList>
    </citation>
    <scope>NUCLEOTIDE SEQUENCE [LARGE SCALE GENOMIC DNA]</scope>
    <source>
        <strain evidence="2">A2C</strain>
    </source>
</reference>
<accession>A0A2D3T7P1</accession>
<dbReference type="InterPro" id="IPR053842">
    <property type="entry name" value="NikA-like"/>
</dbReference>
<dbReference type="Pfam" id="PF21983">
    <property type="entry name" value="NikA-like"/>
    <property type="match status" value="1"/>
</dbReference>
<name>A0A2D3T7P1_9ENTR</name>
<evidence type="ECO:0000313" key="1">
    <source>
        <dbReference type="EMBL" id="ATW29858.1"/>
    </source>
</evidence>
<reference evidence="2" key="2">
    <citation type="submission" date="2017-11" db="EMBL/GenBank/DDBJ databases">
        <title>PacBio sequencing of new strain of the secondary endosymbiont Candidatus Hamiltonella defensa.</title>
        <authorList>
            <person name="Strand M.R."/>
            <person name="Oliver K."/>
        </authorList>
    </citation>
    <scope>NUCLEOTIDE SEQUENCE [LARGE SCALE GENOMIC DNA]</scope>
    <source>
        <strain evidence="2">A2C</strain>
    </source>
</reference>
<gene>
    <name evidence="1" type="ORF">BJP41_05370</name>
</gene>
<sequence length="116" mass="13468">MSEKKKKDKVVSFRLSEKDFSQFEKKLASSRMNQSEFFREVFLNSNIHLTVKSAPSKNLERLTFLFNKSSHHLNQIAHQLNQAHLMGKIPLSFYSSLNNALISIRDLLITEIKDVD</sequence>
<dbReference type="Proteomes" id="UP000230008">
    <property type="component" value="Chromosome"/>
</dbReference>
<dbReference type="AlphaFoldDB" id="A0A2D3T7P1"/>